<dbReference type="InterPro" id="IPR032508">
    <property type="entry name" value="FecR_C"/>
</dbReference>
<dbReference type="Gene3D" id="2.60.120.1440">
    <property type="match status" value="1"/>
</dbReference>
<dbReference type="EMBL" id="QGDT01000010">
    <property type="protein sequence ID" value="PWJ56852.1"/>
    <property type="molecule type" value="Genomic_DNA"/>
</dbReference>
<proteinExistence type="predicted"/>
<evidence type="ECO:0000313" key="5">
    <source>
        <dbReference type="Proteomes" id="UP000245880"/>
    </source>
</evidence>
<comment type="caution">
    <text evidence="4">The sequence shown here is derived from an EMBL/GenBank/DDBJ whole genome shotgun (WGS) entry which is preliminary data.</text>
</comment>
<gene>
    <name evidence="4" type="ORF">CLV98_110163</name>
</gene>
<sequence>MDRRTFAFLLKKYLKGEATERERLIVEQWYALIDEGPRTLHPAEWEALEQRLWAKLENKAGLSAEEPSRPLLLKIKPFIPYAAAACASIVLLIVYTLWPQKPTLAPLDNGQALMINKENKVLTVSLEDGSKVMLGPQSQLRYPKKFAKDHREVDLIGEAFFEISENPQRPFFVNAGKITTKVLGTSFRVKAPQGQADVEVSVKTGKVSVYEKNKKQGDNSIKKSNGVILSPNHQVTFMADRAIFVTELVEQPVPVSPEEGQGPHFDFDDTPLAEVLRVLENTYSIDLELERKALKDCPLTANLTNKGLYAQLDLICAAIQGSYELKGTTILINGKGCD</sequence>
<dbReference type="GO" id="GO:0016989">
    <property type="term" value="F:sigma factor antagonist activity"/>
    <property type="evidence" value="ECO:0007669"/>
    <property type="project" value="TreeGrafter"/>
</dbReference>
<dbReference type="Proteomes" id="UP000245880">
    <property type="component" value="Unassembled WGS sequence"/>
</dbReference>
<dbReference type="PIRSF" id="PIRSF018266">
    <property type="entry name" value="FecR"/>
    <property type="match status" value="1"/>
</dbReference>
<dbReference type="Gene3D" id="3.55.50.30">
    <property type="match status" value="1"/>
</dbReference>
<evidence type="ECO:0000259" key="3">
    <source>
        <dbReference type="Pfam" id="PF16344"/>
    </source>
</evidence>
<dbReference type="RefSeq" id="WP_109676295.1">
    <property type="nucleotide sequence ID" value="NZ_QGDT01000010.1"/>
</dbReference>
<name>A0A316AGU1_9BACT</name>
<accession>A0A316AGU1</accession>
<evidence type="ECO:0000313" key="4">
    <source>
        <dbReference type="EMBL" id="PWJ56852.1"/>
    </source>
</evidence>
<feature type="domain" description="FecR protein" evidence="2">
    <location>
        <begin position="119"/>
        <end position="207"/>
    </location>
</feature>
<evidence type="ECO:0000259" key="2">
    <source>
        <dbReference type="Pfam" id="PF04773"/>
    </source>
</evidence>
<feature type="transmembrane region" description="Helical" evidence="1">
    <location>
        <begin position="78"/>
        <end position="98"/>
    </location>
</feature>
<keyword evidence="5" id="KW-1185">Reference proteome</keyword>
<dbReference type="Pfam" id="PF04773">
    <property type="entry name" value="FecR"/>
    <property type="match status" value="1"/>
</dbReference>
<feature type="domain" description="Protein FecR C-terminal" evidence="3">
    <location>
        <begin position="265"/>
        <end position="332"/>
    </location>
</feature>
<keyword evidence="1" id="KW-0812">Transmembrane</keyword>
<dbReference type="OrthoDB" id="645173at2"/>
<dbReference type="PANTHER" id="PTHR30273:SF2">
    <property type="entry name" value="PROTEIN FECR"/>
    <property type="match status" value="1"/>
</dbReference>
<reference evidence="4 5" key="1">
    <citation type="submission" date="2018-03" db="EMBL/GenBank/DDBJ databases">
        <title>Genomic Encyclopedia of Archaeal and Bacterial Type Strains, Phase II (KMG-II): from individual species to whole genera.</title>
        <authorList>
            <person name="Goeker M."/>
        </authorList>
    </citation>
    <scope>NUCLEOTIDE SEQUENCE [LARGE SCALE GENOMIC DNA]</scope>
    <source>
        <strain evidence="4 5">DSM 100346</strain>
    </source>
</reference>
<dbReference type="PANTHER" id="PTHR30273">
    <property type="entry name" value="PERIPLASMIC SIGNAL SENSOR AND SIGMA FACTOR ACTIVATOR FECR-RELATED"/>
    <property type="match status" value="1"/>
</dbReference>
<dbReference type="InterPro" id="IPR006860">
    <property type="entry name" value="FecR"/>
</dbReference>
<organism evidence="4 5">
    <name type="scientific">Dyadobacter jejuensis</name>
    <dbReference type="NCBI Taxonomy" id="1082580"/>
    <lineage>
        <taxon>Bacteria</taxon>
        <taxon>Pseudomonadati</taxon>
        <taxon>Bacteroidota</taxon>
        <taxon>Cytophagia</taxon>
        <taxon>Cytophagales</taxon>
        <taxon>Spirosomataceae</taxon>
        <taxon>Dyadobacter</taxon>
    </lineage>
</organism>
<evidence type="ECO:0000256" key="1">
    <source>
        <dbReference type="SAM" id="Phobius"/>
    </source>
</evidence>
<protein>
    <submittedName>
        <fullName evidence="4">Ferric-dicitrate binding protein FerR (Iron transport regulator)</fullName>
    </submittedName>
</protein>
<keyword evidence="1" id="KW-1133">Transmembrane helix</keyword>
<dbReference type="Pfam" id="PF16344">
    <property type="entry name" value="FecR_C"/>
    <property type="match status" value="1"/>
</dbReference>
<keyword evidence="1" id="KW-0472">Membrane</keyword>
<dbReference type="InterPro" id="IPR012373">
    <property type="entry name" value="Ferrdict_sens_TM"/>
</dbReference>
<dbReference type="AlphaFoldDB" id="A0A316AGU1"/>